<evidence type="ECO:0000256" key="6">
    <source>
        <dbReference type="ARBA" id="ARBA00023187"/>
    </source>
</evidence>
<feature type="compositionally biased region" description="Gly residues" evidence="10">
    <location>
        <begin position="92"/>
        <end position="101"/>
    </location>
</feature>
<dbReference type="SMART" id="SM00651">
    <property type="entry name" value="Sm"/>
    <property type="match status" value="1"/>
</dbReference>
<accession>A0A8J6C353</accession>
<organism evidence="12 13">
    <name type="scientific">Diacronema lutheri</name>
    <name type="common">Unicellular marine alga</name>
    <name type="synonym">Monochrysis lutheri</name>
    <dbReference type="NCBI Taxonomy" id="2081491"/>
    <lineage>
        <taxon>Eukaryota</taxon>
        <taxon>Haptista</taxon>
        <taxon>Haptophyta</taxon>
        <taxon>Pavlovophyceae</taxon>
        <taxon>Pavlovales</taxon>
        <taxon>Pavlovaceae</taxon>
        <taxon>Diacronema</taxon>
    </lineage>
</organism>
<comment type="function">
    <text evidence="9">Binds specifically to the 3'-terminal U-tract of U6 snRNA.</text>
</comment>
<dbReference type="GO" id="GO:0005681">
    <property type="term" value="C:spliceosomal complex"/>
    <property type="evidence" value="ECO:0007669"/>
    <property type="project" value="UniProtKB-UniRule"/>
</dbReference>
<dbReference type="GO" id="GO:0003723">
    <property type="term" value="F:RNA binding"/>
    <property type="evidence" value="ECO:0007669"/>
    <property type="project" value="UniProtKB-KW"/>
</dbReference>
<feature type="compositionally biased region" description="Basic and acidic residues" evidence="10">
    <location>
        <begin position="138"/>
        <end position="148"/>
    </location>
</feature>
<sequence>MLPLSLLKAAIGHPMLVELKTGETYNGFLAGCDGWMNLQIKEAICTARDGDRFWRMAEVLVRGNNIKYVRIPDEVILATPDEDPQVLAAQFGGRGGGGGRGARGDGGRGGRGGDGARGRGGGRGRSGDGARGRGAGRGRGEGRGDARGGRGGRGGRGV</sequence>
<evidence type="ECO:0000256" key="2">
    <source>
        <dbReference type="ARBA" id="ARBA00006850"/>
    </source>
</evidence>
<keyword evidence="13" id="KW-1185">Reference proteome</keyword>
<feature type="domain" description="Sm" evidence="11">
    <location>
        <begin position="2"/>
        <end position="75"/>
    </location>
</feature>
<feature type="region of interest" description="Disordered" evidence="10">
    <location>
        <begin position="87"/>
        <end position="158"/>
    </location>
</feature>
<name>A0A8J6C353_DIALT</name>
<dbReference type="InterPro" id="IPR010920">
    <property type="entry name" value="LSM_dom_sf"/>
</dbReference>
<evidence type="ECO:0000256" key="3">
    <source>
        <dbReference type="ARBA" id="ARBA00022664"/>
    </source>
</evidence>
<dbReference type="Gene3D" id="2.30.30.100">
    <property type="match status" value="1"/>
</dbReference>
<keyword evidence="3 9" id="KW-0507">mRNA processing</keyword>
<proteinExistence type="inferred from homology"/>
<dbReference type="SUPFAM" id="SSF50182">
    <property type="entry name" value="Sm-like ribonucleoproteins"/>
    <property type="match status" value="1"/>
</dbReference>
<dbReference type="EMBL" id="JAGTXO010000045">
    <property type="protein sequence ID" value="KAG8459024.1"/>
    <property type="molecule type" value="Genomic_DNA"/>
</dbReference>
<feature type="compositionally biased region" description="Gly residues" evidence="10">
    <location>
        <begin position="149"/>
        <end position="158"/>
    </location>
</feature>
<keyword evidence="6 9" id="KW-0508">mRNA splicing</keyword>
<comment type="subcellular location">
    <subcellularLocation>
        <location evidence="1 9">Nucleus</location>
    </subcellularLocation>
</comment>
<dbReference type="GO" id="GO:0000398">
    <property type="term" value="P:mRNA splicing, via spliceosome"/>
    <property type="evidence" value="ECO:0007669"/>
    <property type="project" value="InterPro"/>
</dbReference>
<dbReference type="OMA" id="RGAFGNR"/>
<dbReference type="InterPro" id="IPR034101">
    <property type="entry name" value="Lsm4"/>
</dbReference>
<keyword evidence="4 9" id="KW-0747">Spliceosome</keyword>
<comment type="subunit">
    <text evidence="9">LSm subunits form a heteromer with a doughnut shape.</text>
</comment>
<evidence type="ECO:0000256" key="10">
    <source>
        <dbReference type="SAM" id="MobiDB-lite"/>
    </source>
</evidence>
<dbReference type="OrthoDB" id="747253at2759"/>
<gene>
    <name evidence="9" type="primary">LSM4</name>
    <name evidence="12" type="ORF">KFE25_006569</name>
</gene>
<keyword evidence="7 9" id="KW-0539">Nucleus</keyword>
<evidence type="ECO:0000256" key="8">
    <source>
        <dbReference type="ARBA" id="ARBA00023274"/>
    </source>
</evidence>
<protein>
    <recommendedName>
        <fullName evidence="9">U6 snRNA-associated Sm-like protein LSm4</fullName>
    </recommendedName>
</protein>
<evidence type="ECO:0000313" key="13">
    <source>
        <dbReference type="Proteomes" id="UP000751190"/>
    </source>
</evidence>
<evidence type="ECO:0000256" key="9">
    <source>
        <dbReference type="RuleBase" id="RU365049"/>
    </source>
</evidence>
<evidence type="ECO:0000256" key="7">
    <source>
        <dbReference type="ARBA" id="ARBA00023242"/>
    </source>
</evidence>
<reference evidence="12" key="1">
    <citation type="submission" date="2021-05" db="EMBL/GenBank/DDBJ databases">
        <title>The genome of the haptophyte Pavlova lutheri (Diacronema luteri, Pavlovales) - a model for lipid biosynthesis in eukaryotic algae.</title>
        <authorList>
            <person name="Hulatt C.J."/>
            <person name="Posewitz M.C."/>
        </authorList>
    </citation>
    <scope>NUCLEOTIDE SEQUENCE</scope>
    <source>
        <strain evidence="12">NIVA-4/92</strain>
    </source>
</reference>
<evidence type="ECO:0000259" key="11">
    <source>
        <dbReference type="PROSITE" id="PS52002"/>
    </source>
</evidence>
<dbReference type="CDD" id="cd01723">
    <property type="entry name" value="LSm4"/>
    <property type="match status" value="1"/>
</dbReference>
<keyword evidence="8 9" id="KW-0687">Ribonucleoprotein</keyword>
<evidence type="ECO:0000313" key="12">
    <source>
        <dbReference type="EMBL" id="KAG8459024.1"/>
    </source>
</evidence>
<feature type="compositionally biased region" description="Gly residues" evidence="10">
    <location>
        <begin position="109"/>
        <end position="124"/>
    </location>
</feature>
<keyword evidence="5 9" id="KW-0694">RNA-binding</keyword>
<dbReference type="PROSITE" id="PS52002">
    <property type="entry name" value="SM"/>
    <property type="match status" value="1"/>
</dbReference>
<comment type="similarity">
    <text evidence="2 9">Belongs to the snRNP Sm proteins family.</text>
</comment>
<comment type="caution">
    <text evidence="12">The sequence shown here is derived from an EMBL/GenBank/DDBJ whole genome shotgun (WGS) entry which is preliminary data.</text>
</comment>
<dbReference type="PANTHER" id="PTHR23338">
    <property type="entry name" value="SMALL NUCLEAR RIBONUCLEOPROTEIN SM"/>
    <property type="match status" value="1"/>
</dbReference>
<evidence type="ECO:0000256" key="1">
    <source>
        <dbReference type="ARBA" id="ARBA00004123"/>
    </source>
</evidence>
<evidence type="ECO:0000256" key="4">
    <source>
        <dbReference type="ARBA" id="ARBA00022728"/>
    </source>
</evidence>
<evidence type="ECO:0000256" key="5">
    <source>
        <dbReference type="ARBA" id="ARBA00022884"/>
    </source>
</evidence>
<dbReference type="InterPro" id="IPR027141">
    <property type="entry name" value="LSm4/Sm_D1/D3"/>
</dbReference>
<dbReference type="Pfam" id="PF01423">
    <property type="entry name" value="LSM"/>
    <property type="match status" value="1"/>
</dbReference>
<dbReference type="AlphaFoldDB" id="A0A8J6C353"/>
<dbReference type="Proteomes" id="UP000751190">
    <property type="component" value="Unassembled WGS sequence"/>
</dbReference>
<dbReference type="InterPro" id="IPR001163">
    <property type="entry name" value="Sm_dom_euk/arc"/>
</dbReference>
<dbReference type="InterPro" id="IPR047575">
    <property type="entry name" value="Sm"/>
</dbReference>
<dbReference type="GO" id="GO:0000956">
    <property type="term" value="P:nuclear-transcribed mRNA catabolic process"/>
    <property type="evidence" value="ECO:0007669"/>
    <property type="project" value="UniProtKB-UniRule"/>
</dbReference>